<dbReference type="Pfam" id="PF00160">
    <property type="entry name" value="Pro_isomerase"/>
    <property type="match status" value="1"/>
</dbReference>
<name>D0LL82_HALO1</name>
<dbReference type="Gene3D" id="2.40.100.10">
    <property type="entry name" value="Cyclophilin-like"/>
    <property type="match status" value="1"/>
</dbReference>
<dbReference type="PANTHER" id="PTHR43246">
    <property type="entry name" value="PEPTIDYL-PROLYL CIS-TRANS ISOMERASE CYP38, CHLOROPLASTIC"/>
    <property type="match status" value="1"/>
</dbReference>
<dbReference type="RefSeq" id="WP_012831170.1">
    <property type="nucleotide sequence ID" value="NC_013440.1"/>
</dbReference>
<evidence type="ECO:0000256" key="4">
    <source>
        <dbReference type="SAM" id="MobiDB-lite"/>
    </source>
</evidence>
<gene>
    <name evidence="6" type="ordered locus">Hoch_6103</name>
</gene>
<dbReference type="eggNOG" id="COG0652">
    <property type="taxonomic scope" value="Bacteria"/>
</dbReference>
<proteinExistence type="predicted"/>
<keyword evidence="3 6" id="KW-0413">Isomerase</keyword>
<dbReference type="InterPro" id="IPR002130">
    <property type="entry name" value="Cyclophilin-type_PPIase_dom"/>
</dbReference>
<dbReference type="EMBL" id="CP001804">
    <property type="protein sequence ID" value="ACY18578.1"/>
    <property type="molecule type" value="Genomic_DNA"/>
</dbReference>
<reference evidence="6 7" key="1">
    <citation type="journal article" date="2010" name="Stand. Genomic Sci.">
        <title>Complete genome sequence of Haliangium ochraceum type strain (SMP-2).</title>
        <authorList>
            <consortium name="US DOE Joint Genome Institute (JGI-PGF)"/>
            <person name="Ivanova N."/>
            <person name="Daum C."/>
            <person name="Lang E."/>
            <person name="Abt B."/>
            <person name="Kopitz M."/>
            <person name="Saunders E."/>
            <person name="Lapidus A."/>
            <person name="Lucas S."/>
            <person name="Glavina Del Rio T."/>
            <person name="Nolan M."/>
            <person name="Tice H."/>
            <person name="Copeland A."/>
            <person name="Cheng J.F."/>
            <person name="Chen F."/>
            <person name="Bruce D."/>
            <person name="Goodwin L."/>
            <person name="Pitluck S."/>
            <person name="Mavromatis K."/>
            <person name="Pati A."/>
            <person name="Mikhailova N."/>
            <person name="Chen A."/>
            <person name="Palaniappan K."/>
            <person name="Land M."/>
            <person name="Hauser L."/>
            <person name="Chang Y.J."/>
            <person name="Jeffries C.D."/>
            <person name="Detter J.C."/>
            <person name="Brettin T."/>
            <person name="Rohde M."/>
            <person name="Goker M."/>
            <person name="Bristow J."/>
            <person name="Markowitz V."/>
            <person name="Eisen J.A."/>
            <person name="Hugenholtz P."/>
            <person name="Kyrpides N.C."/>
            <person name="Klenk H.P."/>
        </authorList>
    </citation>
    <scope>NUCLEOTIDE SEQUENCE [LARGE SCALE GENOMIC DNA]</scope>
    <source>
        <strain evidence="7">DSM 14365 / CIP 107738 / JCM 11303 / AJ 13395 / SMP-2</strain>
    </source>
</reference>
<evidence type="ECO:0000256" key="3">
    <source>
        <dbReference type="ARBA" id="ARBA00023235"/>
    </source>
</evidence>
<evidence type="ECO:0000256" key="1">
    <source>
        <dbReference type="ARBA" id="ARBA00013194"/>
    </source>
</evidence>
<accession>D0LL82</accession>
<keyword evidence="7" id="KW-1185">Reference proteome</keyword>
<evidence type="ECO:0000313" key="6">
    <source>
        <dbReference type="EMBL" id="ACY18578.1"/>
    </source>
</evidence>
<dbReference type="OrthoDB" id="9807797at2"/>
<dbReference type="EC" id="5.2.1.8" evidence="1"/>
<dbReference type="GO" id="GO:0003755">
    <property type="term" value="F:peptidyl-prolyl cis-trans isomerase activity"/>
    <property type="evidence" value="ECO:0007669"/>
    <property type="project" value="UniProtKB-KW"/>
</dbReference>
<dbReference type="Proteomes" id="UP000001880">
    <property type="component" value="Chromosome"/>
</dbReference>
<evidence type="ECO:0000256" key="2">
    <source>
        <dbReference type="ARBA" id="ARBA00023110"/>
    </source>
</evidence>
<feature type="region of interest" description="Disordered" evidence="4">
    <location>
        <begin position="52"/>
        <end position="76"/>
    </location>
</feature>
<dbReference type="HOGENOM" id="CLU_068027_0_0_7"/>
<dbReference type="PROSITE" id="PS50072">
    <property type="entry name" value="CSA_PPIASE_2"/>
    <property type="match status" value="1"/>
</dbReference>
<feature type="domain" description="PPIase cyclophilin-type" evidence="5">
    <location>
        <begin position="99"/>
        <end position="282"/>
    </location>
</feature>
<dbReference type="InterPro" id="IPR029000">
    <property type="entry name" value="Cyclophilin-like_dom_sf"/>
</dbReference>
<dbReference type="STRING" id="502025.Hoch_6103"/>
<evidence type="ECO:0000313" key="7">
    <source>
        <dbReference type="Proteomes" id="UP000001880"/>
    </source>
</evidence>
<dbReference type="InterPro" id="IPR044665">
    <property type="entry name" value="E_coli_cyclophilin_A-like"/>
</dbReference>
<organism evidence="6 7">
    <name type="scientific">Haliangium ochraceum (strain DSM 14365 / JCM 11303 / SMP-2)</name>
    <dbReference type="NCBI Taxonomy" id="502025"/>
    <lineage>
        <taxon>Bacteria</taxon>
        <taxon>Pseudomonadati</taxon>
        <taxon>Myxococcota</taxon>
        <taxon>Polyangia</taxon>
        <taxon>Haliangiales</taxon>
        <taxon>Kofleriaceae</taxon>
        <taxon>Haliangium</taxon>
    </lineage>
</organism>
<dbReference type="SUPFAM" id="SSF50891">
    <property type="entry name" value="Cyclophilin-like"/>
    <property type="match status" value="1"/>
</dbReference>
<protein>
    <recommendedName>
        <fullName evidence="1">peptidylprolyl isomerase</fullName>
        <ecNumber evidence="1">5.2.1.8</ecNumber>
    </recommendedName>
</protein>
<evidence type="ECO:0000259" key="5">
    <source>
        <dbReference type="PROSITE" id="PS50072"/>
    </source>
</evidence>
<dbReference type="KEGG" id="hoh:Hoch_6103"/>
<dbReference type="AlphaFoldDB" id="D0LL82"/>
<sequence>MTRPSRCFAIPAFSPAAARAAALGRACRGAPDLLAPLLALLLALLVSAPATAEPQRGSTDQRRGRHAKPGPTMSEVLAAAKPSDWRALDPARTLYMDLDAGRVVIELAPAFAPRHVANIQALVREGFFDGVSINRVQDNFVVQWGGGERTPKNAQRHLAPEFTRPLRGLPFTRLPDRDVYAPQVGFSDGFPAARDPARGRAWMAHCYGAIGAGRDNDLGSGDGRELYVVIGHAPRQLDRNITLVGRVVWGMELLTALTRGPAPMGMLADDAAATPIRRIRLAADLPTDEHMDMEVLRTDTPTFRALVESRRNRRDAWYAVPAGSIDLCNLPIPVRRSAAAAAAKRATDAR</sequence>
<keyword evidence="2" id="KW-0697">Rotamase</keyword>